<evidence type="ECO:0000256" key="3">
    <source>
        <dbReference type="ARBA" id="ARBA00006958"/>
    </source>
</evidence>
<dbReference type="GO" id="GO:0016787">
    <property type="term" value="F:hydrolase activity"/>
    <property type="evidence" value="ECO:0007669"/>
    <property type="project" value="UniProtKB-KW"/>
</dbReference>
<dbReference type="GO" id="GO:0004518">
    <property type="term" value="F:nuclease activity"/>
    <property type="evidence" value="ECO:0007669"/>
    <property type="project" value="UniProtKB-KW"/>
</dbReference>
<evidence type="ECO:0000256" key="8">
    <source>
        <dbReference type="SAM" id="MobiDB-lite"/>
    </source>
</evidence>
<proteinExistence type="inferred from homology"/>
<name>A0A3Q2VRZ6_HAPBU</name>
<dbReference type="PANTHER" id="PTHR22930">
    <property type="match status" value="1"/>
</dbReference>
<dbReference type="GO" id="GO:0005634">
    <property type="term" value="C:nucleus"/>
    <property type="evidence" value="ECO:0007669"/>
    <property type="project" value="UniProtKB-SubCell"/>
</dbReference>
<evidence type="ECO:0000256" key="1">
    <source>
        <dbReference type="ARBA" id="ARBA00001968"/>
    </source>
</evidence>
<reference evidence="10" key="2">
    <citation type="submission" date="2025-09" db="UniProtKB">
        <authorList>
            <consortium name="Ensembl"/>
        </authorList>
    </citation>
    <scope>IDENTIFICATION</scope>
</reference>
<dbReference type="InterPro" id="IPR027806">
    <property type="entry name" value="HARBI1_dom"/>
</dbReference>
<feature type="compositionally biased region" description="Basic and acidic residues" evidence="8">
    <location>
        <begin position="310"/>
        <end position="325"/>
    </location>
</feature>
<sequence length="346" mass="39012">MACPVLEEPVDLEAQILRRALRRERVIRARMDILSLPDDFLCERYRFSTQSISYLDNILRPYIAHVTHPGHALSPLHILCTALRFFANGSFLYNIGDAEHVSKATVCRAVRNVTVALKRLLHSFVVFPGHRPTRFIKEGFHKIAGFPGVIGCIDGTHIPIIAPSANEGDYVNRKSFHSINVQIICDAANIITNVEAKWPGSVHDSRIFRECTLSTKFGHGEYTGHLLGDRGYPCLPYLLTPYPDPEPGPQQRYNLAHCRTRARVEMTIGMLKARFQCLRRLRVTPERACDIIVACVILHNIATIRGEHCPAEPDISSDPHDEHPDPPTNVQDGRAVRDTICHNHFL</sequence>
<keyword evidence="11" id="KW-1185">Reference proteome</keyword>
<evidence type="ECO:0000313" key="11">
    <source>
        <dbReference type="Proteomes" id="UP000264840"/>
    </source>
</evidence>
<dbReference type="AlphaFoldDB" id="A0A3Q2VRZ6"/>
<accession>A0A3Q2VRZ6</accession>
<protein>
    <submittedName>
        <fullName evidence="10">Putative nuclease HARBI1</fullName>
    </submittedName>
</protein>
<dbReference type="Pfam" id="PF13359">
    <property type="entry name" value="DDE_Tnp_4"/>
    <property type="match status" value="1"/>
</dbReference>
<dbReference type="GO" id="GO:0046872">
    <property type="term" value="F:metal ion binding"/>
    <property type="evidence" value="ECO:0007669"/>
    <property type="project" value="UniProtKB-KW"/>
</dbReference>
<organism evidence="10 11">
    <name type="scientific">Haplochromis burtoni</name>
    <name type="common">Burton's mouthbrooder</name>
    <name type="synonym">Chromis burtoni</name>
    <dbReference type="NCBI Taxonomy" id="8153"/>
    <lineage>
        <taxon>Eukaryota</taxon>
        <taxon>Metazoa</taxon>
        <taxon>Chordata</taxon>
        <taxon>Craniata</taxon>
        <taxon>Vertebrata</taxon>
        <taxon>Euteleostomi</taxon>
        <taxon>Actinopterygii</taxon>
        <taxon>Neopterygii</taxon>
        <taxon>Teleostei</taxon>
        <taxon>Neoteleostei</taxon>
        <taxon>Acanthomorphata</taxon>
        <taxon>Ovalentaria</taxon>
        <taxon>Cichlomorphae</taxon>
        <taxon>Cichliformes</taxon>
        <taxon>Cichlidae</taxon>
        <taxon>African cichlids</taxon>
        <taxon>Pseudocrenilabrinae</taxon>
        <taxon>Haplochromini</taxon>
        <taxon>Haplochromis</taxon>
    </lineage>
</organism>
<keyword evidence="4" id="KW-0540">Nuclease</keyword>
<evidence type="ECO:0000256" key="6">
    <source>
        <dbReference type="ARBA" id="ARBA00022801"/>
    </source>
</evidence>
<dbReference type="Ensembl" id="ENSHBUT00000033439.1">
    <property type="protein sequence ID" value="ENSHBUP00000014605.1"/>
    <property type="gene ID" value="ENSHBUG00000016461.1"/>
</dbReference>
<dbReference type="PANTHER" id="PTHR22930:SF267">
    <property type="entry name" value="NUCLEASE HARBI1-RELATED"/>
    <property type="match status" value="1"/>
</dbReference>
<feature type="domain" description="DDE Tnp4" evidence="9">
    <location>
        <begin position="153"/>
        <end position="300"/>
    </location>
</feature>
<evidence type="ECO:0000259" key="9">
    <source>
        <dbReference type="Pfam" id="PF13359"/>
    </source>
</evidence>
<keyword evidence="6" id="KW-0378">Hydrolase</keyword>
<dbReference type="OMA" id="IQDPEED"/>
<reference evidence="10" key="1">
    <citation type="submission" date="2025-08" db="UniProtKB">
        <authorList>
            <consortium name="Ensembl"/>
        </authorList>
    </citation>
    <scope>IDENTIFICATION</scope>
</reference>
<dbReference type="InterPro" id="IPR045249">
    <property type="entry name" value="HARBI1-like"/>
</dbReference>
<comment type="cofactor">
    <cofactor evidence="1">
        <name>a divalent metal cation</name>
        <dbReference type="ChEBI" id="CHEBI:60240"/>
    </cofactor>
</comment>
<evidence type="ECO:0000256" key="4">
    <source>
        <dbReference type="ARBA" id="ARBA00022722"/>
    </source>
</evidence>
<keyword evidence="7" id="KW-0539">Nucleus</keyword>
<comment type="similarity">
    <text evidence="3">Belongs to the HARBI1 family.</text>
</comment>
<evidence type="ECO:0000313" key="10">
    <source>
        <dbReference type="Ensembl" id="ENSHBUP00000014605.1"/>
    </source>
</evidence>
<evidence type="ECO:0000256" key="2">
    <source>
        <dbReference type="ARBA" id="ARBA00004123"/>
    </source>
</evidence>
<feature type="region of interest" description="Disordered" evidence="8">
    <location>
        <begin position="310"/>
        <end position="334"/>
    </location>
</feature>
<dbReference type="STRING" id="8153.ENSHBUP00000014605"/>
<dbReference type="Proteomes" id="UP000264840">
    <property type="component" value="Unplaced"/>
</dbReference>
<keyword evidence="5" id="KW-0479">Metal-binding</keyword>
<evidence type="ECO:0000256" key="5">
    <source>
        <dbReference type="ARBA" id="ARBA00022723"/>
    </source>
</evidence>
<evidence type="ECO:0000256" key="7">
    <source>
        <dbReference type="ARBA" id="ARBA00023242"/>
    </source>
</evidence>
<dbReference type="GeneTree" id="ENSGT00940000154348"/>
<dbReference type="GeneID" id="102308980"/>
<comment type="subcellular location">
    <subcellularLocation>
        <location evidence="2">Nucleus</location>
    </subcellularLocation>
</comment>